<dbReference type="CDD" id="cd01949">
    <property type="entry name" value="GGDEF"/>
    <property type="match status" value="1"/>
</dbReference>
<feature type="transmembrane region" description="Helical" evidence="1">
    <location>
        <begin position="185"/>
        <end position="208"/>
    </location>
</feature>
<dbReference type="InterPro" id="IPR000160">
    <property type="entry name" value="GGDEF_dom"/>
</dbReference>
<dbReference type="OrthoDB" id="5115878at2"/>
<keyword evidence="1" id="KW-1133">Transmembrane helix</keyword>
<protein>
    <recommendedName>
        <fullName evidence="2">GGDEF domain-containing protein</fullName>
    </recommendedName>
</protein>
<feature type="transmembrane region" description="Helical" evidence="1">
    <location>
        <begin position="62"/>
        <end position="81"/>
    </location>
</feature>
<evidence type="ECO:0000259" key="2">
    <source>
        <dbReference type="PROSITE" id="PS50887"/>
    </source>
</evidence>
<feature type="transmembrane region" description="Helical" evidence="1">
    <location>
        <begin position="118"/>
        <end position="140"/>
    </location>
</feature>
<feature type="domain" description="GGDEF" evidence="2">
    <location>
        <begin position="253"/>
        <end position="385"/>
    </location>
</feature>
<dbReference type="InterPro" id="IPR043128">
    <property type="entry name" value="Rev_trsase/Diguanyl_cyclase"/>
</dbReference>
<dbReference type="EMBL" id="PPXF01000074">
    <property type="protein sequence ID" value="POH58128.1"/>
    <property type="molecule type" value="Genomic_DNA"/>
</dbReference>
<gene>
    <name evidence="3" type="ORF">C3B59_18895</name>
</gene>
<keyword evidence="1" id="KW-0812">Transmembrane</keyword>
<feature type="transmembrane region" description="Helical" evidence="1">
    <location>
        <begin position="6"/>
        <end position="26"/>
    </location>
</feature>
<evidence type="ECO:0000313" key="4">
    <source>
        <dbReference type="Proteomes" id="UP000237104"/>
    </source>
</evidence>
<name>A0A2S3Z4V9_9MICO</name>
<reference evidence="3 4" key="1">
    <citation type="submission" date="2018-01" db="EMBL/GenBank/DDBJ databases">
        <title>Cryobacterium sp. nov., from glaciers in China.</title>
        <authorList>
            <person name="Liu Q."/>
            <person name="Xin Y.-H."/>
        </authorList>
    </citation>
    <scope>NUCLEOTIDE SEQUENCE [LARGE SCALE GENOMIC DNA]</scope>
    <source>
        <strain evidence="3 4">TMB1-8</strain>
    </source>
</reference>
<dbReference type="NCBIfam" id="TIGR00254">
    <property type="entry name" value="GGDEF"/>
    <property type="match status" value="1"/>
</dbReference>
<dbReference type="RefSeq" id="WP_103432722.1">
    <property type="nucleotide sequence ID" value="NZ_PPXF01000074.1"/>
</dbReference>
<proteinExistence type="predicted"/>
<dbReference type="AlphaFoldDB" id="A0A2S3Z4V9"/>
<feature type="transmembrane region" description="Helical" evidence="1">
    <location>
        <begin position="93"/>
        <end position="112"/>
    </location>
</feature>
<dbReference type="PROSITE" id="PS50887">
    <property type="entry name" value="GGDEF"/>
    <property type="match status" value="1"/>
</dbReference>
<comment type="caution">
    <text evidence="3">The sequence shown here is derived from an EMBL/GenBank/DDBJ whole genome shotgun (WGS) entry which is preliminary data.</text>
</comment>
<evidence type="ECO:0000313" key="3">
    <source>
        <dbReference type="EMBL" id="POH58128.1"/>
    </source>
</evidence>
<accession>A0A2S3Z4V9</accession>
<dbReference type="InterPro" id="IPR029787">
    <property type="entry name" value="Nucleotide_cyclase"/>
</dbReference>
<sequence>MHLDGPTLQMISGLITILCGVSFIFNTALNRNDPPGRLWSLAFVAGIMVAVGYGVYIVSAEAWWSITFANVSLVIAVGALWSGSRVYNGRSSAFAVVGGLALVVGVITLLPGADGGEWAGATPLWLVVALMGALGGSEALRGRLRRNVNGRIFAIVLFVVALFYSGRAIVFAVDGVDSATFTTYFSSGTTSILNMALIVTACVATSILRAERVGSNAVGDITVGIHSAAGVLSGTAFQQAATDHLQRAERAELGLALIGADIDNLPEINTAFGRVTGDEAIARFADTLRGSAPLLAQIGHPAAGRFYVLAAVGSATEALTIVQRMQNALVDGPMGESYKIRLTASFGIADTFDHGYDLAALTAASGRAIDVVKRRGGNDIAVTTEAAVTRDP</sequence>
<evidence type="ECO:0000256" key="1">
    <source>
        <dbReference type="SAM" id="Phobius"/>
    </source>
</evidence>
<dbReference type="Proteomes" id="UP000237104">
    <property type="component" value="Unassembled WGS sequence"/>
</dbReference>
<dbReference type="Pfam" id="PF00990">
    <property type="entry name" value="GGDEF"/>
    <property type="match status" value="1"/>
</dbReference>
<feature type="transmembrane region" description="Helical" evidence="1">
    <location>
        <begin position="152"/>
        <end position="173"/>
    </location>
</feature>
<dbReference type="Gene3D" id="3.30.70.270">
    <property type="match status" value="1"/>
</dbReference>
<dbReference type="SMART" id="SM00267">
    <property type="entry name" value="GGDEF"/>
    <property type="match status" value="1"/>
</dbReference>
<dbReference type="SUPFAM" id="SSF55073">
    <property type="entry name" value="Nucleotide cyclase"/>
    <property type="match status" value="1"/>
</dbReference>
<feature type="transmembrane region" description="Helical" evidence="1">
    <location>
        <begin position="38"/>
        <end position="56"/>
    </location>
</feature>
<organism evidence="3 4">
    <name type="scientific">Cryobacterium zongtaii</name>
    <dbReference type="NCBI Taxonomy" id="1259217"/>
    <lineage>
        <taxon>Bacteria</taxon>
        <taxon>Bacillati</taxon>
        <taxon>Actinomycetota</taxon>
        <taxon>Actinomycetes</taxon>
        <taxon>Micrococcales</taxon>
        <taxon>Microbacteriaceae</taxon>
        <taxon>Cryobacterium</taxon>
    </lineage>
</organism>
<keyword evidence="1" id="KW-0472">Membrane</keyword>